<keyword evidence="3" id="KW-1185">Reference proteome</keyword>
<proteinExistence type="predicted"/>
<name>A0A518DNZ8_9BACT</name>
<feature type="transmembrane region" description="Helical" evidence="1">
    <location>
        <begin position="235"/>
        <end position="258"/>
    </location>
</feature>
<evidence type="ECO:0000313" key="2">
    <source>
        <dbReference type="EMBL" id="QDU93561.1"/>
    </source>
</evidence>
<reference evidence="2 3" key="1">
    <citation type="submission" date="2019-02" db="EMBL/GenBank/DDBJ databases">
        <title>Deep-cultivation of Planctomycetes and their phenomic and genomic characterization uncovers novel biology.</title>
        <authorList>
            <person name="Wiegand S."/>
            <person name="Jogler M."/>
            <person name="Boedeker C."/>
            <person name="Pinto D."/>
            <person name="Vollmers J."/>
            <person name="Rivas-Marin E."/>
            <person name="Kohn T."/>
            <person name="Peeters S.H."/>
            <person name="Heuer A."/>
            <person name="Rast P."/>
            <person name="Oberbeckmann S."/>
            <person name="Bunk B."/>
            <person name="Jeske O."/>
            <person name="Meyerdierks A."/>
            <person name="Storesund J.E."/>
            <person name="Kallscheuer N."/>
            <person name="Luecker S."/>
            <person name="Lage O.M."/>
            <person name="Pohl T."/>
            <person name="Merkel B.J."/>
            <person name="Hornburger P."/>
            <person name="Mueller R.-W."/>
            <person name="Bruemmer F."/>
            <person name="Labrenz M."/>
            <person name="Spormann A.M."/>
            <person name="Op den Camp H."/>
            <person name="Overmann J."/>
            <person name="Amann R."/>
            <person name="Jetten M.S.M."/>
            <person name="Mascher T."/>
            <person name="Medema M.H."/>
            <person name="Devos D.P."/>
            <person name="Kaster A.-K."/>
            <person name="Ovreas L."/>
            <person name="Rohde M."/>
            <person name="Galperin M.Y."/>
            <person name="Jogler C."/>
        </authorList>
    </citation>
    <scope>NUCLEOTIDE SEQUENCE [LARGE SCALE GENOMIC DNA]</scope>
    <source>
        <strain evidence="2 3">Pla85_3_4</strain>
    </source>
</reference>
<evidence type="ECO:0000313" key="3">
    <source>
        <dbReference type="Proteomes" id="UP000317648"/>
    </source>
</evidence>
<feature type="transmembrane region" description="Helical" evidence="1">
    <location>
        <begin position="145"/>
        <end position="168"/>
    </location>
</feature>
<dbReference type="EMBL" id="CP036433">
    <property type="protein sequence ID" value="QDU93561.1"/>
    <property type="molecule type" value="Genomic_DNA"/>
</dbReference>
<keyword evidence="1" id="KW-0472">Membrane</keyword>
<keyword evidence="1" id="KW-0812">Transmembrane</keyword>
<dbReference type="PROSITE" id="PS51257">
    <property type="entry name" value="PROKAR_LIPOPROTEIN"/>
    <property type="match status" value="1"/>
</dbReference>
<dbReference type="AlphaFoldDB" id="A0A518DNZ8"/>
<dbReference type="Proteomes" id="UP000317648">
    <property type="component" value="Chromosome"/>
</dbReference>
<dbReference type="KEGG" id="lcre:Pla8534_13410"/>
<protein>
    <submittedName>
        <fullName evidence="2">Uncharacterized protein</fullName>
    </submittedName>
</protein>
<evidence type="ECO:0000256" key="1">
    <source>
        <dbReference type="SAM" id="Phobius"/>
    </source>
</evidence>
<feature type="transmembrane region" description="Helical" evidence="1">
    <location>
        <begin position="180"/>
        <end position="202"/>
    </location>
</feature>
<sequence>MRKRGLLWFSSLLVLAGCIGLAVYGGAIAGVLEVLTWRLMQPPAPPDPIPPALADIVWVSLSMIAVVAGMVVSAIAVTLRSRECAISGVGLLLYVIACVVLHVAAFVGIEAVYTARGTFAFMALSTEPPRVEFVEAAVLASRGGLATAGMILVVAPVLMLLAAALGFRALPDLPSARRSLFIYLGPVLIGTVLCVLAGSLGMNARDLQAMLEGAEFAPNPATLADRMAAIFNSAFLLWGGLAGLGILQVLAGLLAYALDSRRETPVPPSEEKD</sequence>
<keyword evidence="1" id="KW-1133">Transmembrane helix</keyword>
<dbReference type="RefSeq" id="WP_145050473.1">
    <property type="nucleotide sequence ID" value="NZ_CP036433.1"/>
</dbReference>
<feature type="transmembrane region" description="Helical" evidence="1">
    <location>
        <begin position="56"/>
        <end position="79"/>
    </location>
</feature>
<feature type="transmembrane region" description="Helical" evidence="1">
    <location>
        <begin position="12"/>
        <end position="36"/>
    </location>
</feature>
<feature type="transmembrane region" description="Helical" evidence="1">
    <location>
        <begin position="91"/>
        <end position="113"/>
    </location>
</feature>
<gene>
    <name evidence="2" type="ORF">Pla8534_13410</name>
</gene>
<accession>A0A518DNZ8</accession>
<organism evidence="2 3">
    <name type="scientific">Lignipirellula cremea</name>
    <dbReference type="NCBI Taxonomy" id="2528010"/>
    <lineage>
        <taxon>Bacteria</taxon>
        <taxon>Pseudomonadati</taxon>
        <taxon>Planctomycetota</taxon>
        <taxon>Planctomycetia</taxon>
        <taxon>Pirellulales</taxon>
        <taxon>Pirellulaceae</taxon>
        <taxon>Lignipirellula</taxon>
    </lineage>
</organism>